<gene>
    <name evidence="2" type="ORF">KSB_56060</name>
</gene>
<evidence type="ECO:0000313" key="2">
    <source>
        <dbReference type="EMBL" id="GHO57131.1"/>
    </source>
</evidence>
<dbReference type="EMBL" id="BNJG01000002">
    <property type="protein sequence ID" value="GHO57131.1"/>
    <property type="molecule type" value="Genomic_DNA"/>
</dbReference>
<keyword evidence="1" id="KW-0812">Transmembrane</keyword>
<keyword evidence="1" id="KW-1133">Transmembrane helix</keyword>
<feature type="transmembrane region" description="Helical" evidence="1">
    <location>
        <begin position="65"/>
        <end position="87"/>
    </location>
</feature>
<sequence length="205" mass="23139">MRQTPGRGWLDTIGEYRLVVITGKDYTEKMTPLLSLLENICLAGGSLLLYVLLVAWAWRSSRTEAWAMLIASTCIGILITLDATLVANPSWVFSLPVLILTLLFGGSVFSFPLVRHYDWFITHYGWLGRLVYAVVISLLIPGILDSNNNGSSTYTIFGQAGESMWSAIILIEGVFWLPMLLYERLRWYSNQRASTRTDLIKNKLL</sequence>
<feature type="transmembrane region" description="Helical" evidence="1">
    <location>
        <begin position="164"/>
        <end position="182"/>
    </location>
</feature>
<comment type="caution">
    <text evidence="2">The sequence shown here is derived from an EMBL/GenBank/DDBJ whole genome shotgun (WGS) entry which is preliminary data.</text>
</comment>
<accession>A0ABQ3UWB6</accession>
<keyword evidence="3" id="KW-1185">Reference proteome</keyword>
<reference evidence="2 3" key="1">
    <citation type="journal article" date="2021" name="Int. J. Syst. Evol. Microbiol.">
        <title>Reticulibacter mediterranei gen. nov., sp. nov., within the new family Reticulibacteraceae fam. nov., and Ktedonospora formicarum gen. nov., sp. nov., Ktedonobacter robiniae sp. nov., Dictyobacter formicarum sp. nov. and Dictyobacter arantiisoli sp. nov., belonging to the class Ktedonobacteria.</title>
        <authorList>
            <person name="Yabe S."/>
            <person name="Zheng Y."/>
            <person name="Wang C.M."/>
            <person name="Sakai Y."/>
            <person name="Abe K."/>
            <person name="Yokota A."/>
            <person name="Donadio S."/>
            <person name="Cavaletti L."/>
            <person name="Monciardini P."/>
        </authorList>
    </citation>
    <scope>NUCLEOTIDE SEQUENCE [LARGE SCALE GENOMIC DNA]</scope>
    <source>
        <strain evidence="2 3">SOSP1-30</strain>
    </source>
</reference>
<evidence type="ECO:0000313" key="3">
    <source>
        <dbReference type="Proteomes" id="UP000654345"/>
    </source>
</evidence>
<dbReference type="Proteomes" id="UP000654345">
    <property type="component" value="Unassembled WGS sequence"/>
</dbReference>
<evidence type="ECO:0000256" key="1">
    <source>
        <dbReference type="SAM" id="Phobius"/>
    </source>
</evidence>
<organism evidence="2 3">
    <name type="scientific">Ktedonobacter robiniae</name>
    <dbReference type="NCBI Taxonomy" id="2778365"/>
    <lineage>
        <taxon>Bacteria</taxon>
        <taxon>Bacillati</taxon>
        <taxon>Chloroflexota</taxon>
        <taxon>Ktedonobacteria</taxon>
        <taxon>Ktedonobacterales</taxon>
        <taxon>Ktedonobacteraceae</taxon>
        <taxon>Ktedonobacter</taxon>
    </lineage>
</organism>
<keyword evidence="1" id="KW-0472">Membrane</keyword>
<feature type="transmembrane region" description="Helical" evidence="1">
    <location>
        <begin position="36"/>
        <end position="58"/>
    </location>
</feature>
<feature type="transmembrane region" description="Helical" evidence="1">
    <location>
        <begin position="93"/>
        <end position="114"/>
    </location>
</feature>
<protein>
    <submittedName>
        <fullName evidence="2">Uncharacterized protein</fullName>
    </submittedName>
</protein>
<dbReference type="RefSeq" id="WP_201373558.1">
    <property type="nucleotide sequence ID" value="NZ_BNJG01000002.1"/>
</dbReference>
<proteinExistence type="predicted"/>
<name>A0ABQ3UWB6_9CHLR</name>
<feature type="transmembrane region" description="Helical" evidence="1">
    <location>
        <begin position="126"/>
        <end position="144"/>
    </location>
</feature>